<dbReference type="NCBIfam" id="TIGR01175">
    <property type="entry name" value="pilM"/>
    <property type="match status" value="1"/>
</dbReference>
<organism evidence="1 2">
    <name type="scientific">Psychrobacter pasteurii</name>
    <dbReference type="NCBI Taxonomy" id="1945520"/>
    <lineage>
        <taxon>Bacteria</taxon>
        <taxon>Pseudomonadati</taxon>
        <taxon>Pseudomonadota</taxon>
        <taxon>Gammaproteobacteria</taxon>
        <taxon>Moraxellales</taxon>
        <taxon>Moraxellaceae</taxon>
        <taxon>Psychrobacter</taxon>
    </lineage>
</organism>
<dbReference type="Gene3D" id="3.30.1490.300">
    <property type="match status" value="1"/>
</dbReference>
<dbReference type="SUPFAM" id="SSF53067">
    <property type="entry name" value="Actin-like ATPase domain"/>
    <property type="match status" value="2"/>
</dbReference>
<keyword evidence="2" id="KW-1185">Reference proteome</keyword>
<sequence>MRLFFTQPNSLLGIAINASTLSLVDLSFKKQQYHLLSYATVSLGEGEVVDIQIIDTERMGGRIAELVSRSHCNTKQAAIALSTNLAITRYINLPNDFGEQDIEAQIRVDAEQYIPYPLAEVSLDFEVLGVAKEDPHLNEVLLVVSRTEYIEQHTDALIFSGLKPKIVEVDDQAIQRTSQLMFSSHLDYPSTIALVDIGQSRTTVYIAHQGQFVYQLQQLFGDSQLTSAIALHYSLTSDEAEQARLSPDLLSNHHSFNNYDSLIFQPFITTLKEHLTLAFEQYATTETKINEEVGQLILCGRGSVLSQIDKQLAQELSLPVTLANPFNSMTISASIDDEQLLKDAPQLMTACCLTMRCRTVRH</sequence>
<dbReference type="EMBL" id="FUGD01000033">
    <property type="protein sequence ID" value="SJM36191.1"/>
    <property type="molecule type" value="Genomic_DNA"/>
</dbReference>
<dbReference type="InterPro" id="IPR043129">
    <property type="entry name" value="ATPase_NBD"/>
</dbReference>
<dbReference type="PANTHER" id="PTHR32432:SF3">
    <property type="entry name" value="ETHANOLAMINE UTILIZATION PROTEIN EUTJ"/>
    <property type="match status" value="1"/>
</dbReference>
<dbReference type="STRING" id="1945520.A1019T_00151"/>
<protein>
    <submittedName>
        <fullName evidence="1">Competence protein A</fullName>
    </submittedName>
</protein>
<dbReference type="Gene3D" id="3.30.420.40">
    <property type="match status" value="2"/>
</dbReference>
<dbReference type="Proteomes" id="UP000188169">
    <property type="component" value="Unassembled WGS sequence"/>
</dbReference>
<dbReference type="PANTHER" id="PTHR32432">
    <property type="entry name" value="CELL DIVISION PROTEIN FTSA-RELATED"/>
    <property type="match status" value="1"/>
</dbReference>
<dbReference type="InterPro" id="IPR005883">
    <property type="entry name" value="PilM"/>
</dbReference>
<name>A0A1R4ECG1_9GAMM</name>
<dbReference type="InterPro" id="IPR050696">
    <property type="entry name" value="FtsA/MreB"/>
</dbReference>
<evidence type="ECO:0000313" key="1">
    <source>
        <dbReference type="EMBL" id="SJM36191.1"/>
    </source>
</evidence>
<gene>
    <name evidence="1" type="ORF">A1019T_00151</name>
</gene>
<reference evidence="2" key="1">
    <citation type="submission" date="2017-02" db="EMBL/GenBank/DDBJ databases">
        <authorList>
            <person name="Mornico D."/>
        </authorList>
    </citation>
    <scope>NUCLEOTIDE SEQUENCE [LARGE SCALE GENOMIC DNA]</scope>
</reference>
<dbReference type="CDD" id="cd24049">
    <property type="entry name" value="ASKHA_NBD_PilM"/>
    <property type="match status" value="1"/>
</dbReference>
<evidence type="ECO:0000313" key="2">
    <source>
        <dbReference type="Proteomes" id="UP000188169"/>
    </source>
</evidence>
<accession>A0A1R4ECG1</accession>
<dbReference type="PIRSF" id="PIRSF019169">
    <property type="entry name" value="PilM"/>
    <property type="match status" value="1"/>
</dbReference>
<dbReference type="AlphaFoldDB" id="A0A1R4ECG1"/>
<proteinExistence type="predicted"/>
<dbReference type="Pfam" id="PF11104">
    <property type="entry name" value="PilM_2"/>
    <property type="match status" value="1"/>
</dbReference>
<dbReference type="RefSeq" id="WP_167367016.1">
    <property type="nucleotide sequence ID" value="NZ_FUGD01000033.1"/>
</dbReference>